<dbReference type="SMART" id="SM00382">
    <property type="entry name" value="AAA"/>
    <property type="match status" value="1"/>
</dbReference>
<dbReference type="Pfam" id="PF13177">
    <property type="entry name" value="DNA_pol3_delta2"/>
    <property type="match status" value="1"/>
</dbReference>
<dbReference type="InterPro" id="IPR027417">
    <property type="entry name" value="P-loop_NTPase"/>
</dbReference>
<organism evidence="3 4">
    <name type="scientific">Mesobaculum littorinae</name>
    <dbReference type="NCBI Taxonomy" id="2486419"/>
    <lineage>
        <taxon>Bacteria</taxon>
        <taxon>Pseudomonadati</taxon>
        <taxon>Pseudomonadota</taxon>
        <taxon>Alphaproteobacteria</taxon>
        <taxon>Rhodobacterales</taxon>
        <taxon>Roseobacteraceae</taxon>
        <taxon>Mesobaculum</taxon>
    </lineage>
</organism>
<keyword evidence="3" id="KW-0548">Nucleotidyltransferase</keyword>
<keyword evidence="4" id="KW-1185">Reference proteome</keyword>
<dbReference type="RefSeq" id="WP_127907353.1">
    <property type="nucleotide sequence ID" value="NZ_RQXX01000005.1"/>
</dbReference>
<dbReference type="PANTHER" id="PTHR11669">
    <property type="entry name" value="REPLICATION FACTOR C / DNA POLYMERASE III GAMMA-TAU SUBUNIT"/>
    <property type="match status" value="1"/>
</dbReference>
<evidence type="ECO:0000256" key="1">
    <source>
        <dbReference type="SAM" id="MobiDB-lite"/>
    </source>
</evidence>
<dbReference type="NCBIfam" id="NF005677">
    <property type="entry name" value="PRK07471.1"/>
    <property type="match status" value="1"/>
</dbReference>
<dbReference type="SUPFAM" id="SSF52540">
    <property type="entry name" value="P-loop containing nucleoside triphosphate hydrolases"/>
    <property type="match status" value="1"/>
</dbReference>
<dbReference type="Gene3D" id="3.40.50.300">
    <property type="entry name" value="P-loop containing nucleotide triphosphate hydrolases"/>
    <property type="match status" value="1"/>
</dbReference>
<dbReference type="EC" id="2.7.7.7" evidence="3"/>
<name>A0A438AEY4_9RHOB</name>
<dbReference type="InterPro" id="IPR050238">
    <property type="entry name" value="DNA_Rep/Repair_Clamp_Loader"/>
</dbReference>
<reference evidence="3 4" key="1">
    <citation type="submission" date="2018-11" db="EMBL/GenBank/DDBJ databases">
        <title>Mesobaculum littorinae gen. nov., sp. nov., isolated from Littorina scabra that represents a novel genus of the order Rhodobacteraceae.</title>
        <authorList>
            <person name="Li F."/>
        </authorList>
    </citation>
    <scope>NUCLEOTIDE SEQUENCE [LARGE SCALE GENOMIC DNA]</scope>
    <source>
        <strain evidence="3 4">M0103</strain>
    </source>
</reference>
<dbReference type="PANTHER" id="PTHR11669:SF8">
    <property type="entry name" value="DNA POLYMERASE III SUBUNIT DELTA"/>
    <property type="match status" value="1"/>
</dbReference>
<comment type="caution">
    <text evidence="3">The sequence shown here is derived from an EMBL/GenBank/DDBJ whole genome shotgun (WGS) entry which is preliminary data.</text>
</comment>
<protein>
    <submittedName>
        <fullName evidence="3">DNA polymerase III subunit delta</fullName>
        <ecNumber evidence="3">2.7.7.7</ecNumber>
    </submittedName>
</protein>
<dbReference type="GO" id="GO:0009360">
    <property type="term" value="C:DNA polymerase III complex"/>
    <property type="evidence" value="ECO:0007669"/>
    <property type="project" value="TreeGrafter"/>
</dbReference>
<dbReference type="Proteomes" id="UP000285908">
    <property type="component" value="Unassembled WGS sequence"/>
</dbReference>
<accession>A0A438AEY4</accession>
<evidence type="ECO:0000313" key="4">
    <source>
        <dbReference type="Proteomes" id="UP000285908"/>
    </source>
</evidence>
<dbReference type="InterPro" id="IPR003593">
    <property type="entry name" value="AAA+_ATPase"/>
</dbReference>
<sequence>MSDEDIPEPDRVPGAPHPRETRALYGQDAAEAEFLRAYASGRLHHAWLLTGPRGVGKATLAWRIARFLLAQPDAGPGLPVAPEPPATLDVPADHPVARRVAALSEPGLFLLRRAWDDKAKRLKQVITVDEARRLRGFFSMSSADGGRRVVIVDPADEMNPSAANALLKVLEEPPARATFLLVSHAPDRLLPTIRSRCRTLRLSPLPVPDVEAALAAAGFTPEDGDAARLAALSQGSVGEALRLQQLDGPDLYADLAATLHEAPRMDRPRALKLADSMVGRDAAPRFELALHLIDTLLARLARTGAGLPPPVEAVPGEAELLARLAPDHAAGRIWADLSQSLGARGRHGRAVNLDPSALLLDMVLSINDTAARAAPR</sequence>
<gene>
    <name evidence="3" type="ORF">EKE94_14505</name>
</gene>
<evidence type="ECO:0000259" key="2">
    <source>
        <dbReference type="SMART" id="SM00382"/>
    </source>
</evidence>
<keyword evidence="3" id="KW-0808">Transferase</keyword>
<dbReference type="GO" id="GO:0003887">
    <property type="term" value="F:DNA-directed DNA polymerase activity"/>
    <property type="evidence" value="ECO:0007669"/>
    <property type="project" value="UniProtKB-EC"/>
</dbReference>
<feature type="region of interest" description="Disordered" evidence="1">
    <location>
        <begin position="1"/>
        <end position="20"/>
    </location>
</feature>
<feature type="domain" description="AAA+ ATPase" evidence="2">
    <location>
        <begin position="43"/>
        <end position="205"/>
    </location>
</feature>
<dbReference type="GO" id="GO:0006261">
    <property type="term" value="P:DNA-templated DNA replication"/>
    <property type="evidence" value="ECO:0007669"/>
    <property type="project" value="TreeGrafter"/>
</dbReference>
<proteinExistence type="predicted"/>
<dbReference type="EMBL" id="RQXX01000005">
    <property type="protein sequence ID" value="RVV97227.1"/>
    <property type="molecule type" value="Genomic_DNA"/>
</dbReference>
<evidence type="ECO:0000313" key="3">
    <source>
        <dbReference type="EMBL" id="RVV97227.1"/>
    </source>
</evidence>
<dbReference type="OrthoDB" id="9811073at2"/>
<dbReference type="AlphaFoldDB" id="A0A438AEY4"/>